<dbReference type="PANTHER" id="PTHR44688">
    <property type="entry name" value="DNA-BINDING TRANSCRIPTIONAL ACTIVATOR DEVR_DOSR"/>
    <property type="match status" value="1"/>
</dbReference>
<evidence type="ECO:0000256" key="3">
    <source>
        <dbReference type="ARBA" id="ARBA00023163"/>
    </source>
</evidence>
<dbReference type="CDD" id="cd06170">
    <property type="entry name" value="LuxR_C_like"/>
    <property type="match status" value="1"/>
</dbReference>
<dbReference type="InterPro" id="IPR000792">
    <property type="entry name" value="Tscrpt_reg_LuxR_C"/>
</dbReference>
<dbReference type="InterPro" id="IPR036388">
    <property type="entry name" value="WH-like_DNA-bd_sf"/>
</dbReference>
<evidence type="ECO:0000256" key="1">
    <source>
        <dbReference type="ARBA" id="ARBA00023015"/>
    </source>
</evidence>
<dbReference type="EMBL" id="CAJB01000093">
    <property type="protein sequence ID" value="CCH77310.1"/>
    <property type="molecule type" value="Genomic_DNA"/>
</dbReference>
<dbReference type="InterPro" id="IPR016032">
    <property type="entry name" value="Sig_transdc_resp-reg_C-effctor"/>
</dbReference>
<sequence>MAVRPLPLTSREREVVALAAQQLSNKEIAERLVVSVRTVEGHLYRAAAKLGIDHRADYAKLFE</sequence>
<dbReference type="GO" id="GO:0006355">
    <property type="term" value="P:regulation of DNA-templated transcription"/>
    <property type="evidence" value="ECO:0007669"/>
    <property type="project" value="InterPro"/>
</dbReference>
<dbReference type="AlphaFoldDB" id="A0A077LZ85"/>
<keyword evidence="1" id="KW-0805">Transcription regulation</keyword>
<keyword evidence="6" id="KW-1185">Reference proteome</keyword>
<gene>
    <name evidence="5" type="ORF">BN12_1820008</name>
</gene>
<organism evidence="5 6">
    <name type="scientific">Nostocoides japonicum T1-X7</name>
    <dbReference type="NCBI Taxonomy" id="1194083"/>
    <lineage>
        <taxon>Bacteria</taxon>
        <taxon>Bacillati</taxon>
        <taxon>Actinomycetota</taxon>
        <taxon>Actinomycetes</taxon>
        <taxon>Micrococcales</taxon>
        <taxon>Intrasporangiaceae</taxon>
        <taxon>Nostocoides</taxon>
    </lineage>
</organism>
<dbReference type="PRINTS" id="PR00038">
    <property type="entry name" value="HTHLUXR"/>
</dbReference>
<evidence type="ECO:0000313" key="6">
    <source>
        <dbReference type="Proteomes" id="UP000035721"/>
    </source>
</evidence>
<dbReference type="PANTHER" id="PTHR44688:SF16">
    <property type="entry name" value="DNA-BINDING TRANSCRIPTIONAL ACTIVATOR DEVR_DOSR"/>
    <property type="match status" value="1"/>
</dbReference>
<reference evidence="5 6" key="1">
    <citation type="journal article" date="2013" name="ISME J.">
        <title>A metabolic model for members of the genus Tetrasphaera involved in enhanced biological phosphorus removal.</title>
        <authorList>
            <person name="Kristiansen R."/>
            <person name="Nguyen H.T.T."/>
            <person name="Saunders A.M."/>
            <person name="Nielsen J.L."/>
            <person name="Wimmer R."/>
            <person name="Le V.Q."/>
            <person name="McIlroy S.J."/>
            <person name="Petrovski S."/>
            <person name="Seviour R.J."/>
            <person name="Calteau A."/>
            <person name="Nielsen K.L."/>
            <person name="Nielsen P.H."/>
        </authorList>
    </citation>
    <scope>NUCLEOTIDE SEQUENCE [LARGE SCALE GENOMIC DNA]</scope>
    <source>
        <strain evidence="5 6">T1-X7</strain>
    </source>
</reference>
<evidence type="ECO:0000313" key="5">
    <source>
        <dbReference type="EMBL" id="CCH77310.1"/>
    </source>
</evidence>
<keyword evidence="3" id="KW-0804">Transcription</keyword>
<feature type="domain" description="HTH luxR-type" evidence="4">
    <location>
        <begin position="1"/>
        <end position="63"/>
    </location>
</feature>
<keyword evidence="2" id="KW-0238">DNA-binding</keyword>
<dbReference type="Proteomes" id="UP000035721">
    <property type="component" value="Unassembled WGS sequence"/>
</dbReference>
<protein>
    <submittedName>
        <fullName evidence="5">C4-dicarboxylate transport transcriptional regulatory protein dctR</fullName>
    </submittedName>
</protein>
<comment type="caution">
    <text evidence="5">The sequence shown here is derived from an EMBL/GenBank/DDBJ whole genome shotgun (WGS) entry which is preliminary data.</text>
</comment>
<dbReference type="STRING" id="1194083.BN12_1820008"/>
<dbReference type="PROSITE" id="PS50043">
    <property type="entry name" value="HTH_LUXR_2"/>
    <property type="match status" value="1"/>
</dbReference>
<dbReference type="SUPFAM" id="SSF46894">
    <property type="entry name" value="C-terminal effector domain of the bipartite response regulators"/>
    <property type="match status" value="1"/>
</dbReference>
<dbReference type="GO" id="GO:0003677">
    <property type="term" value="F:DNA binding"/>
    <property type="evidence" value="ECO:0007669"/>
    <property type="project" value="UniProtKB-KW"/>
</dbReference>
<evidence type="ECO:0000259" key="4">
    <source>
        <dbReference type="PROSITE" id="PS50043"/>
    </source>
</evidence>
<dbReference type="Pfam" id="PF00196">
    <property type="entry name" value="GerE"/>
    <property type="match status" value="1"/>
</dbReference>
<dbReference type="Gene3D" id="1.10.10.10">
    <property type="entry name" value="Winged helix-like DNA-binding domain superfamily/Winged helix DNA-binding domain"/>
    <property type="match status" value="1"/>
</dbReference>
<evidence type="ECO:0000256" key="2">
    <source>
        <dbReference type="ARBA" id="ARBA00023125"/>
    </source>
</evidence>
<proteinExistence type="predicted"/>
<accession>A0A077LZ85</accession>
<dbReference type="SMART" id="SM00421">
    <property type="entry name" value="HTH_LUXR"/>
    <property type="match status" value="1"/>
</dbReference>
<name>A0A077LZ85_9MICO</name>